<dbReference type="EMBL" id="CP066744">
    <property type="protein sequence ID" value="QQK08652.1"/>
    <property type="molecule type" value="Genomic_DNA"/>
</dbReference>
<keyword evidence="1" id="KW-0808">Transferase</keyword>
<evidence type="ECO:0000313" key="1">
    <source>
        <dbReference type="EMBL" id="QQK08652.1"/>
    </source>
</evidence>
<protein>
    <submittedName>
        <fullName evidence="1">Class I SAM-dependent methyltransferase</fullName>
    </submittedName>
</protein>
<proteinExistence type="predicted"/>
<keyword evidence="2" id="KW-1185">Reference proteome</keyword>
<reference evidence="1 2" key="1">
    <citation type="journal article" date="2022" name="Int. J. Syst. Evol. Microbiol.">
        <title>Miniphocaeibacter halophilus sp. nov., an ammonium-tolerant acetate-producing bacterium isolated from a biogas system.</title>
        <authorList>
            <person name="Schnurer A."/>
            <person name="Singh A."/>
            <person name="Bi S."/>
            <person name="Qiao W."/>
            <person name="Westerholm M."/>
        </authorList>
    </citation>
    <scope>NUCLEOTIDE SEQUENCE [LARGE SCALE GENOMIC DNA]</scope>
    <source>
        <strain evidence="1 2">AMB_01</strain>
    </source>
</reference>
<organism evidence="1 2">
    <name type="scientific">Miniphocaeibacter halophilus</name>
    <dbReference type="NCBI Taxonomy" id="2931922"/>
    <lineage>
        <taxon>Bacteria</taxon>
        <taxon>Bacillati</taxon>
        <taxon>Bacillota</taxon>
        <taxon>Tissierellia</taxon>
        <taxon>Tissierellales</taxon>
        <taxon>Peptoniphilaceae</taxon>
        <taxon>Miniphocaeibacter</taxon>
    </lineage>
</organism>
<name>A0AC61MSU5_9FIRM</name>
<sequence>MSTKNTSQFNMYGYKDLVTNVFNKIYPVIAKQVIEYTEIKKGVCLDIGSGTGDLGVEIAKLTNMTVYLMDISLDGKNIANEKIKNENLVNRVIPIVGDVHNIPFNNNSIDLIVSRSSYRFWKDKTKAFKEIYRVLRKGGKAYIGKGYGNEILKEEIEKTMFKINPQKWYPGKKEMNLEEFKEYFYKALEENQIGKYDFISNKSGNWLVIEKE</sequence>
<keyword evidence="1" id="KW-0489">Methyltransferase</keyword>
<dbReference type="Proteomes" id="UP000595814">
    <property type="component" value="Chromosome"/>
</dbReference>
<gene>
    <name evidence="1" type="ORF">JFY71_03675</name>
</gene>
<evidence type="ECO:0000313" key="2">
    <source>
        <dbReference type="Proteomes" id="UP000595814"/>
    </source>
</evidence>
<accession>A0AC61MSU5</accession>